<feature type="compositionally biased region" description="Basic and acidic residues" evidence="3">
    <location>
        <begin position="1"/>
        <end position="12"/>
    </location>
</feature>
<name>A0AAV9IVQ2_CYACA</name>
<evidence type="ECO:0000256" key="2">
    <source>
        <dbReference type="ARBA" id="ARBA00022737"/>
    </source>
</evidence>
<comment type="caution">
    <text evidence="4">The sequence shown here is derived from an EMBL/GenBank/DDBJ whole genome shotgun (WGS) entry which is preliminary data.</text>
</comment>
<feature type="region of interest" description="Disordered" evidence="3">
    <location>
        <begin position="1"/>
        <end position="24"/>
    </location>
</feature>
<keyword evidence="5" id="KW-1185">Reference proteome</keyword>
<dbReference type="Proteomes" id="UP001301350">
    <property type="component" value="Unassembled WGS sequence"/>
</dbReference>
<accession>A0AAV9IVQ2</accession>
<dbReference type="SUPFAM" id="SSF52058">
    <property type="entry name" value="L domain-like"/>
    <property type="match status" value="1"/>
</dbReference>
<dbReference type="AlphaFoldDB" id="A0AAV9IVQ2"/>
<evidence type="ECO:0000313" key="5">
    <source>
        <dbReference type="Proteomes" id="UP001301350"/>
    </source>
</evidence>
<evidence type="ECO:0000256" key="1">
    <source>
        <dbReference type="ARBA" id="ARBA00022614"/>
    </source>
</evidence>
<dbReference type="PANTHER" id="PTHR48051">
    <property type="match status" value="1"/>
</dbReference>
<keyword evidence="2" id="KW-0677">Repeat</keyword>
<dbReference type="GO" id="GO:0005737">
    <property type="term" value="C:cytoplasm"/>
    <property type="evidence" value="ECO:0007669"/>
    <property type="project" value="TreeGrafter"/>
</dbReference>
<organism evidence="4 5">
    <name type="scientific">Cyanidium caldarium</name>
    <name type="common">Red alga</name>
    <dbReference type="NCBI Taxonomy" id="2771"/>
    <lineage>
        <taxon>Eukaryota</taxon>
        <taxon>Rhodophyta</taxon>
        <taxon>Bangiophyceae</taxon>
        <taxon>Cyanidiales</taxon>
        <taxon>Cyanidiaceae</taxon>
        <taxon>Cyanidium</taxon>
    </lineage>
</organism>
<keyword evidence="1" id="KW-0433">Leucine-rich repeat</keyword>
<dbReference type="InterPro" id="IPR001611">
    <property type="entry name" value="Leu-rich_rpt"/>
</dbReference>
<protein>
    <recommendedName>
        <fullName evidence="6">Leucine-rich repeat domain-containing protein</fullName>
    </recommendedName>
</protein>
<sequence length="306" mass="34358">MAGSECRQKVADDSAADNTSDSAEASARRRLTQCLDDGLGIVDLSHGLLDDTQLRRVWEVTMRQRHDASSSTTLAPVWCLKLAHNRLQRFPAWLVQLFRTHLRILDLSHNRLRSPLHGLRLASVPRLEVLSLSHNAHIDALPADWTAELPSTEPHPLCALDVSHNRLSHIDDACHPTAAQLRILNASYNDIERLPDRLGEWRSLRSLDLRGNARLALLPPSARQLPEQLMRVDLQGTPLGDAFIPSRIRSEGVREHGPMAIVRWLAGRSEEALHPSPTERARLSKALRRGNASEKGQYREVLRTLE</sequence>
<dbReference type="Pfam" id="PF13516">
    <property type="entry name" value="LRR_6"/>
    <property type="match status" value="1"/>
</dbReference>
<evidence type="ECO:0000256" key="3">
    <source>
        <dbReference type="SAM" id="MobiDB-lite"/>
    </source>
</evidence>
<dbReference type="PROSITE" id="PS51450">
    <property type="entry name" value="LRR"/>
    <property type="match status" value="1"/>
</dbReference>
<dbReference type="InterPro" id="IPR032675">
    <property type="entry name" value="LRR_dom_sf"/>
</dbReference>
<evidence type="ECO:0000313" key="4">
    <source>
        <dbReference type="EMBL" id="KAK4536412.1"/>
    </source>
</evidence>
<dbReference type="PANTHER" id="PTHR48051:SF1">
    <property type="entry name" value="RAS SUPPRESSOR PROTEIN 1"/>
    <property type="match status" value="1"/>
</dbReference>
<dbReference type="Gene3D" id="3.80.10.10">
    <property type="entry name" value="Ribonuclease Inhibitor"/>
    <property type="match status" value="1"/>
</dbReference>
<dbReference type="EMBL" id="JANCYW010000008">
    <property type="protein sequence ID" value="KAK4536412.1"/>
    <property type="molecule type" value="Genomic_DNA"/>
</dbReference>
<reference evidence="4 5" key="1">
    <citation type="submission" date="2022-07" db="EMBL/GenBank/DDBJ databases">
        <title>Genome-wide signatures of adaptation to extreme environments.</title>
        <authorList>
            <person name="Cho C.H."/>
            <person name="Yoon H.S."/>
        </authorList>
    </citation>
    <scope>NUCLEOTIDE SEQUENCE [LARGE SCALE GENOMIC DNA]</scope>
    <source>
        <strain evidence="4 5">DBV 063 E5</strain>
    </source>
</reference>
<gene>
    <name evidence="4" type="ORF">CDCA_CDCA08G2437</name>
</gene>
<dbReference type="InterPro" id="IPR050216">
    <property type="entry name" value="LRR_domain-containing"/>
</dbReference>
<dbReference type="Pfam" id="PF13855">
    <property type="entry name" value="LRR_8"/>
    <property type="match status" value="1"/>
</dbReference>
<proteinExistence type="predicted"/>
<evidence type="ECO:0008006" key="6">
    <source>
        <dbReference type="Google" id="ProtNLM"/>
    </source>
</evidence>